<feature type="region of interest" description="Disordered" evidence="1">
    <location>
        <begin position="80"/>
        <end position="188"/>
    </location>
</feature>
<feature type="region of interest" description="Disordered" evidence="1">
    <location>
        <begin position="446"/>
        <end position="506"/>
    </location>
</feature>
<comment type="caution">
    <text evidence="3">The sequence shown here is derived from an EMBL/GenBank/DDBJ whole genome shotgun (WGS) entry which is preliminary data.</text>
</comment>
<feature type="compositionally biased region" description="Low complexity" evidence="1">
    <location>
        <begin position="463"/>
        <end position="476"/>
    </location>
</feature>
<dbReference type="Pfam" id="PF17849">
    <property type="entry name" value="OB_Dis3"/>
    <property type="match status" value="1"/>
</dbReference>
<dbReference type="InterPro" id="IPR041093">
    <property type="entry name" value="Dis3l2-like_C"/>
</dbReference>
<feature type="compositionally biased region" description="Basic and acidic residues" evidence="1">
    <location>
        <begin position="557"/>
        <end position="568"/>
    </location>
</feature>
<evidence type="ECO:0000259" key="2">
    <source>
        <dbReference type="SMART" id="SM00955"/>
    </source>
</evidence>
<dbReference type="InterPro" id="IPR001900">
    <property type="entry name" value="RNase_II/R"/>
</dbReference>
<feature type="compositionally biased region" description="Low complexity" evidence="1">
    <location>
        <begin position="232"/>
        <end position="251"/>
    </location>
</feature>
<feature type="region of interest" description="Disordered" evidence="1">
    <location>
        <begin position="1"/>
        <end position="24"/>
    </location>
</feature>
<accession>A0ABR0SMW9</accession>
<evidence type="ECO:0000313" key="4">
    <source>
        <dbReference type="Proteomes" id="UP001338125"/>
    </source>
</evidence>
<evidence type="ECO:0000256" key="1">
    <source>
        <dbReference type="SAM" id="MobiDB-lite"/>
    </source>
</evidence>
<dbReference type="EMBL" id="JAVFKD010000012">
    <property type="protein sequence ID" value="KAK5993458.1"/>
    <property type="molecule type" value="Genomic_DNA"/>
</dbReference>
<dbReference type="Pfam" id="PF00773">
    <property type="entry name" value="RNB"/>
    <property type="match status" value="1"/>
</dbReference>
<feature type="region of interest" description="Disordered" evidence="1">
    <location>
        <begin position="209"/>
        <end position="294"/>
    </location>
</feature>
<feature type="compositionally biased region" description="Basic residues" evidence="1">
    <location>
        <begin position="487"/>
        <end position="498"/>
    </location>
</feature>
<feature type="compositionally biased region" description="Low complexity" evidence="1">
    <location>
        <begin position="1"/>
        <end position="15"/>
    </location>
</feature>
<dbReference type="InterPro" id="IPR012340">
    <property type="entry name" value="NA-bd_OB-fold"/>
</dbReference>
<feature type="compositionally biased region" description="Polar residues" evidence="1">
    <location>
        <begin position="284"/>
        <end position="294"/>
    </location>
</feature>
<reference evidence="3 4" key="1">
    <citation type="submission" date="2024-01" db="EMBL/GenBank/DDBJ databases">
        <title>Complete genome of Cladobotryum mycophilum ATHUM6906.</title>
        <authorList>
            <person name="Christinaki A.C."/>
            <person name="Myridakis A.I."/>
            <person name="Kouvelis V.N."/>
        </authorList>
    </citation>
    <scope>NUCLEOTIDE SEQUENCE [LARGE SCALE GENOMIC DNA]</scope>
    <source>
        <strain evidence="3 4">ATHUM6906</strain>
    </source>
</reference>
<feature type="compositionally biased region" description="Low complexity" evidence="1">
    <location>
        <begin position="258"/>
        <end position="274"/>
    </location>
</feature>
<dbReference type="SMART" id="SM00955">
    <property type="entry name" value="RNB"/>
    <property type="match status" value="1"/>
</dbReference>
<feature type="compositionally biased region" description="Polar residues" evidence="1">
    <location>
        <begin position="1222"/>
        <end position="1236"/>
    </location>
</feature>
<evidence type="ECO:0000313" key="3">
    <source>
        <dbReference type="EMBL" id="KAK5993458.1"/>
    </source>
</evidence>
<dbReference type="Gene3D" id="2.40.50.140">
    <property type="entry name" value="Nucleic acid-binding proteins"/>
    <property type="match status" value="1"/>
</dbReference>
<sequence length="1313" mass="144402">MEQQQQQQPQQAASQQPPPGVSTLAIQQQIELLQQQQQQIQATQQQYMNMGMIPPGQPLGPGGSFNPLQPMGNMGNAFQFPNQIPQQNASLGPPTQPLSHRRNQSALPNMGMGPPPAPSSGASGSTFGNFEAPGHGRENTGSRGGRGGGAGGGHQRRHSLALADAKKAAELAQQKRTTSGFQFPPLASRPMMKTRRVLRAILSQSMAVNGRGGMRGGALSFGSEGSGGNDFQQQQQQQQRRGGHNRSGSRNFEGNWRNQAGQNQDQAGNAGQNQSFQPGHRSRGSVNQSISSIGGFQYNPNQGQVLALPGQMMMPGMYGQQLNPMQLGQLQALQAAQMGSQQFQGLQGSQHAGQLGGQQQQQQQRKTLFTPYLPQATLPALLGDGQLVSGILRVNKKNRSDAYVTTVDGLLDADIFICGSKDRNRALEGDLVAIELLDVDEVWGQKREKEEKKKRKDITDTRSGSTNQGNQGSSQNDESAPAEGGLRRRGSLRQRPTQKKNDDVEVEGQSLLLVEEEEINDEQKPLYAGHVVAVIERVAGQMFSGTLGLLRPSSQATKEKQEAERAAREGGNSRGNDGRQQDKPKIVWFKPTDKRVPLIAIPTEQAPRDFVEKHQDYADRIFVACIKRWPITSLHPFGTLVEQLGRMGDLKVETDALLRDNNFSSDEFSDAVLRSVGLQEWSLAQEDEAAIASRRDFREEAAFTIDFNGGAELGNAVHVTSRPDGKIDIGLHIPDVTHFVKPNSLVDREAKKRGTAVHLINRFCALLPPKLSGEVCSLVPGQERLAVSVVFTVNPQNGSVSEGDSWVGKTIIKSAGKVSLEDMDNALKNPSEYKNETVPVSTIQTLQAVAQKFREARLGSATEPIAPLRLLQGLDDENIQVQHNIFDSTDALELVEELMHKANSYVAQRLAEGLPEKALLRRQAAPSPRRLQTFVDRMTALGYDIDASGSGTLQNSLFKVEDPDLRKGMETVVLKSMQRAKYFIGGKTPKSLWPHYAINLPLYTHFTTPTRRYADIIVHRQLEAVLSEGKVEFSDDMENLVKTVEACNTKKDSAQNAQEQSIHIESCRTMDKKRQEVNGDLIAEGIVLCVYESAFDVLIPEWGFEKRVHCDQLPLKKAEFRKEKRVLELYWEKGVPSSAYVPEDERPKAAASIRMSNAIAAARQAEEAERVKKEREEAARKQTITDTISTDDVDALFDDDEEDDNNSDVTEAMAGVSLAERPTQSVPGSPTRSASEAGTLHRTRSDSKVPVTDVVESRLTNKEKYLKLFTLREEGGDYIQDVTEMTRVPIILKTDLSKSPPCLTIRSLNPYAL</sequence>
<feature type="region of interest" description="Disordered" evidence="1">
    <location>
        <begin position="344"/>
        <end position="363"/>
    </location>
</feature>
<dbReference type="Proteomes" id="UP001338125">
    <property type="component" value="Unassembled WGS sequence"/>
</dbReference>
<dbReference type="Pfam" id="PF17877">
    <property type="entry name" value="Dis3l2_C_term"/>
    <property type="match status" value="1"/>
</dbReference>
<dbReference type="SUPFAM" id="SSF50249">
    <property type="entry name" value="Nucleic acid-binding proteins"/>
    <property type="match status" value="3"/>
</dbReference>
<dbReference type="Gene3D" id="2.40.50.690">
    <property type="match status" value="1"/>
</dbReference>
<dbReference type="PANTHER" id="PTHR23355:SF9">
    <property type="entry name" value="DIS3-LIKE EXONUCLEASE 2"/>
    <property type="match status" value="1"/>
</dbReference>
<keyword evidence="4" id="KW-1185">Reference proteome</keyword>
<feature type="compositionally biased region" description="Gly residues" evidence="1">
    <location>
        <begin position="142"/>
        <end position="153"/>
    </location>
</feature>
<feature type="region of interest" description="Disordered" evidence="1">
    <location>
        <begin position="550"/>
        <end position="584"/>
    </location>
</feature>
<feature type="region of interest" description="Disordered" evidence="1">
    <location>
        <begin position="1220"/>
        <end position="1249"/>
    </location>
</feature>
<dbReference type="PANTHER" id="PTHR23355">
    <property type="entry name" value="RIBONUCLEASE"/>
    <property type="match status" value="1"/>
</dbReference>
<feature type="domain" description="RNB" evidence="2">
    <location>
        <begin position="694"/>
        <end position="1028"/>
    </location>
</feature>
<protein>
    <submittedName>
        <fullName evidence="3">Virulence protein SSD1</fullName>
    </submittedName>
</protein>
<proteinExistence type="predicted"/>
<feature type="compositionally biased region" description="Polar residues" evidence="1">
    <location>
        <begin position="80"/>
        <end position="90"/>
    </location>
</feature>
<gene>
    <name evidence="3" type="ORF">PT974_06889</name>
</gene>
<name>A0ABR0SMW9_9HYPO</name>
<dbReference type="InterPro" id="IPR050180">
    <property type="entry name" value="RNR_Ribonuclease"/>
</dbReference>
<dbReference type="Gene3D" id="2.40.50.700">
    <property type="match status" value="1"/>
</dbReference>
<dbReference type="InterPro" id="IPR041505">
    <property type="entry name" value="Dis3_CSD2"/>
</dbReference>
<organism evidence="3 4">
    <name type="scientific">Cladobotryum mycophilum</name>
    <dbReference type="NCBI Taxonomy" id="491253"/>
    <lineage>
        <taxon>Eukaryota</taxon>
        <taxon>Fungi</taxon>
        <taxon>Dikarya</taxon>
        <taxon>Ascomycota</taxon>
        <taxon>Pezizomycotina</taxon>
        <taxon>Sordariomycetes</taxon>
        <taxon>Hypocreomycetidae</taxon>
        <taxon>Hypocreales</taxon>
        <taxon>Hypocreaceae</taxon>
        <taxon>Cladobotryum</taxon>
    </lineage>
</organism>